<sequence>MHPRLLRWLCRLLTPIAMLLVFATLSEAIRLGIESRFQYLLLFM</sequence>
<accession>A0A6P1Q6Y7</accession>
<keyword evidence="2" id="KW-1185">Reference proteome</keyword>
<proteinExistence type="predicted"/>
<reference evidence="1 2" key="1">
    <citation type="submission" date="2018-03" db="EMBL/GenBank/DDBJ databases">
        <title>Pantoea intestinalis SRCM103226 isolated form the mealworm.</title>
        <authorList>
            <person name="Jeong D.-Y."/>
            <person name="Kim J.W."/>
        </authorList>
    </citation>
    <scope>NUCLEOTIDE SEQUENCE [LARGE SCALE GENOMIC DNA]</scope>
    <source>
        <strain evidence="1 2">SRCM103226</strain>
    </source>
</reference>
<evidence type="ECO:0000313" key="2">
    <source>
        <dbReference type="Proteomes" id="UP000464053"/>
    </source>
</evidence>
<protein>
    <submittedName>
        <fullName evidence="1">Uncharacterized protein</fullName>
    </submittedName>
</protein>
<dbReference type="KEGG" id="mint:C7M51_04187"/>
<evidence type="ECO:0000313" key="1">
    <source>
        <dbReference type="EMBL" id="QHM73829.1"/>
    </source>
</evidence>
<organism evidence="1 2">
    <name type="scientific">Mixta intestinalis</name>
    <dbReference type="NCBI Taxonomy" id="1615494"/>
    <lineage>
        <taxon>Bacteria</taxon>
        <taxon>Pseudomonadati</taxon>
        <taxon>Pseudomonadota</taxon>
        <taxon>Gammaproteobacteria</taxon>
        <taxon>Enterobacterales</taxon>
        <taxon>Erwiniaceae</taxon>
        <taxon>Mixta</taxon>
    </lineage>
</organism>
<dbReference type="AlphaFoldDB" id="A0A6P1Q6Y7"/>
<name>A0A6P1Q6Y7_9GAMM</name>
<dbReference type="EMBL" id="CP028271">
    <property type="protein sequence ID" value="QHM73829.1"/>
    <property type="molecule type" value="Genomic_DNA"/>
</dbReference>
<dbReference type="RefSeq" id="WP_280116104.1">
    <property type="nucleotide sequence ID" value="NZ_CP028271.1"/>
</dbReference>
<dbReference type="Proteomes" id="UP000464053">
    <property type="component" value="Chromosome"/>
</dbReference>
<gene>
    <name evidence="1" type="ORF">C7M51_04187</name>
</gene>